<dbReference type="RefSeq" id="WP_103939323.1">
    <property type="nucleotide sequence ID" value="NZ_FNVO01000008.1"/>
</dbReference>
<evidence type="ECO:0000313" key="6">
    <source>
        <dbReference type="EMBL" id="SEG66250.1"/>
    </source>
</evidence>
<keyword evidence="4" id="KW-0408">Iron</keyword>
<reference evidence="7" key="1">
    <citation type="submission" date="2016-10" db="EMBL/GenBank/DDBJ databases">
        <authorList>
            <person name="Varghese N."/>
            <person name="Submissions S."/>
        </authorList>
    </citation>
    <scope>NUCLEOTIDE SEQUENCE [LARGE SCALE GENOMIC DNA]</scope>
    <source>
        <strain evidence="7">DSM 43163</strain>
    </source>
</reference>
<protein>
    <submittedName>
        <fullName evidence="6">FAD dependent oxidoreductase</fullName>
    </submittedName>
</protein>
<dbReference type="GO" id="GO:0051539">
    <property type="term" value="F:4 iron, 4 sulfur cluster binding"/>
    <property type="evidence" value="ECO:0007669"/>
    <property type="project" value="UniProtKB-KW"/>
</dbReference>
<dbReference type="EMBL" id="FNVO01000008">
    <property type="protein sequence ID" value="SEG66250.1"/>
    <property type="molecule type" value="Genomic_DNA"/>
</dbReference>
<dbReference type="GO" id="GO:0046872">
    <property type="term" value="F:metal ion binding"/>
    <property type="evidence" value="ECO:0007669"/>
    <property type="project" value="UniProtKB-KW"/>
</dbReference>
<name>A0A1H6BZY7_9ACTN</name>
<evidence type="ECO:0000256" key="4">
    <source>
        <dbReference type="ARBA" id="ARBA00023004"/>
    </source>
</evidence>
<dbReference type="SUPFAM" id="SSF51905">
    <property type="entry name" value="FAD/NAD(P)-binding domain"/>
    <property type="match status" value="1"/>
</dbReference>
<accession>A0A1H6BZY7</accession>
<organism evidence="6 7">
    <name type="scientific">Thermomonospora echinospora</name>
    <dbReference type="NCBI Taxonomy" id="1992"/>
    <lineage>
        <taxon>Bacteria</taxon>
        <taxon>Bacillati</taxon>
        <taxon>Actinomycetota</taxon>
        <taxon>Actinomycetes</taxon>
        <taxon>Streptosporangiales</taxon>
        <taxon>Thermomonosporaceae</taxon>
        <taxon>Thermomonospora</taxon>
    </lineage>
</organism>
<keyword evidence="3" id="KW-0560">Oxidoreductase</keyword>
<evidence type="ECO:0000256" key="5">
    <source>
        <dbReference type="ARBA" id="ARBA00023014"/>
    </source>
</evidence>
<dbReference type="PANTHER" id="PTHR43498:SF1">
    <property type="entry name" value="COB--COM HETERODISULFIDE REDUCTASE IRON-SULFUR SUBUNIT A"/>
    <property type="match status" value="1"/>
</dbReference>
<evidence type="ECO:0000256" key="2">
    <source>
        <dbReference type="ARBA" id="ARBA00022723"/>
    </source>
</evidence>
<evidence type="ECO:0000313" key="7">
    <source>
        <dbReference type="Proteomes" id="UP000236723"/>
    </source>
</evidence>
<dbReference type="Proteomes" id="UP000236723">
    <property type="component" value="Unassembled WGS sequence"/>
</dbReference>
<evidence type="ECO:0000256" key="1">
    <source>
        <dbReference type="ARBA" id="ARBA00022485"/>
    </source>
</evidence>
<dbReference type="GO" id="GO:0016491">
    <property type="term" value="F:oxidoreductase activity"/>
    <property type="evidence" value="ECO:0007669"/>
    <property type="project" value="UniProtKB-KW"/>
</dbReference>
<dbReference type="PANTHER" id="PTHR43498">
    <property type="entry name" value="FERREDOXIN:COB-COM HETERODISULFIDE REDUCTASE SUBUNIT A"/>
    <property type="match status" value="1"/>
</dbReference>
<proteinExistence type="predicted"/>
<keyword evidence="2" id="KW-0479">Metal-binding</keyword>
<dbReference type="Gene3D" id="3.50.50.60">
    <property type="entry name" value="FAD/NAD(P)-binding domain"/>
    <property type="match status" value="1"/>
</dbReference>
<evidence type="ECO:0000256" key="3">
    <source>
        <dbReference type="ARBA" id="ARBA00023002"/>
    </source>
</evidence>
<keyword evidence="7" id="KW-1185">Reference proteome</keyword>
<keyword evidence="5" id="KW-0411">Iron-sulfur</keyword>
<dbReference type="Pfam" id="PF12831">
    <property type="entry name" value="FAD_oxidored"/>
    <property type="match status" value="1"/>
</dbReference>
<keyword evidence="1" id="KW-0004">4Fe-4S</keyword>
<gene>
    <name evidence="6" type="ORF">SAMN04489712_108176</name>
</gene>
<dbReference type="OrthoDB" id="177652at2"/>
<dbReference type="InterPro" id="IPR036188">
    <property type="entry name" value="FAD/NAD-bd_sf"/>
</dbReference>
<dbReference type="AlphaFoldDB" id="A0A1H6BZY7"/>
<dbReference type="InterPro" id="IPR039650">
    <property type="entry name" value="HdrA-like"/>
</dbReference>
<sequence length="474" mass="50842">MPVLRPPTEPTLVPLPPRAAVLGARTQVLVVGGGPAGLGAALGAAATGARVVLAERHGFLGGNATAALVMPLMSFHNEKRQQVPGDETRLLPTDHGEGEPVVAGVLWRLLERLVAQGGAVSPSVRTGYTVPFDPELFKLVVLDMLDEAGVELLLHSLASGALETPDGRRVVFETKSGPVVIEADVVIDCTGDGDVAAAAGARYEVGRPEDGLVQPMTLMFRMTGFQHARFTSYVREHPDQWRGVHGLWDLIRQATEAGELELSREDMLFFATPHAEEVSVNSTRVTGALGTSVWDLTRAEHQSRRQMEQIARFLRGRVPGFEDAYVVQSGVQIGVRETRRIVGDYRLTGDDVLAARKFDDAVARGAYPVDIHNPDGSGTTLRRVPLGESYDIPLRCLHPAGIDRLMVAGRCISGTHVAHSSYRVMPISMATGHAAGVCAALAAQSGKLPRDVPADAVQRVLREQDASLREDLAA</sequence>